<evidence type="ECO:0000313" key="8">
    <source>
        <dbReference type="Proteomes" id="UP000886520"/>
    </source>
</evidence>
<dbReference type="PANTHER" id="PTHR24198:SF165">
    <property type="entry name" value="ANKYRIN REPEAT-CONTAINING PROTEIN-RELATED"/>
    <property type="match status" value="1"/>
</dbReference>
<keyword evidence="5" id="KW-0812">Transmembrane</keyword>
<dbReference type="Pfam" id="PF13962">
    <property type="entry name" value="PGG"/>
    <property type="match status" value="1"/>
</dbReference>
<keyword evidence="5" id="KW-1133">Transmembrane helix</keyword>
<protein>
    <recommendedName>
        <fullName evidence="6">PGG domain-containing protein</fullName>
    </recommendedName>
</protein>
<accession>A0A9D4ZEB7</accession>
<dbReference type="EMBL" id="JABFUD020000015">
    <property type="protein sequence ID" value="KAI5069506.1"/>
    <property type="molecule type" value="Genomic_DNA"/>
</dbReference>
<dbReference type="OrthoDB" id="194358at2759"/>
<feature type="transmembrane region" description="Helical" evidence="5">
    <location>
        <begin position="663"/>
        <end position="689"/>
    </location>
</feature>
<evidence type="ECO:0000256" key="1">
    <source>
        <dbReference type="ARBA" id="ARBA00022737"/>
    </source>
</evidence>
<dbReference type="PROSITE" id="PS50297">
    <property type="entry name" value="ANK_REP_REGION"/>
    <property type="match status" value="4"/>
</dbReference>
<evidence type="ECO:0000256" key="3">
    <source>
        <dbReference type="PROSITE-ProRule" id="PRU00023"/>
    </source>
</evidence>
<feature type="repeat" description="ANK" evidence="3">
    <location>
        <begin position="218"/>
        <end position="250"/>
    </location>
</feature>
<feature type="repeat" description="ANK" evidence="3">
    <location>
        <begin position="114"/>
        <end position="136"/>
    </location>
</feature>
<feature type="transmembrane region" description="Helical" evidence="5">
    <location>
        <begin position="737"/>
        <end position="760"/>
    </location>
</feature>
<dbReference type="Gene3D" id="1.25.40.20">
    <property type="entry name" value="Ankyrin repeat-containing domain"/>
    <property type="match status" value="3"/>
</dbReference>
<proteinExistence type="predicted"/>
<comment type="caution">
    <text evidence="7">The sequence shown here is derived from an EMBL/GenBank/DDBJ whole genome shotgun (WGS) entry which is preliminary data.</text>
</comment>
<dbReference type="PANTHER" id="PTHR24198">
    <property type="entry name" value="ANKYRIN REPEAT AND PROTEIN KINASE DOMAIN-CONTAINING PROTEIN"/>
    <property type="match status" value="1"/>
</dbReference>
<name>A0A9D4ZEB7_ADICA</name>
<dbReference type="AlphaFoldDB" id="A0A9D4ZEB7"/>
<feature type="region of interest" description="Disordered" evidence="4">
    <location>
        <begin position="784"/>
        <end position="821"/>
    </location>
</feature>
<evidence type="ECO:0000256" key="2">
    <source>
        <dbReference type="ARBA" id="ARBA00023043"/>
    </source>
</evidence>
<evidence type="ECO:0000313" key="7">
    <source>
        <dbReference type="EMBL" id="KAI5069506.1"/>
    </source>
</evidence>
<dbReference type="Proteomes" id="UP000886520">
    <property type="component" value="Chromosome 15"/>
</dbReference>
<evidence type="ECO:0000256" key="4">
    <source>
        <dbReference type="SAM" id="MobiDB-lite"/>
    </source>
</evidence>
<keyword evidence="2 3" id="KW-0040">ANK repeat</keyword>
<feature type="transmembrane region" description="Helical" evidence="5">
    <location>
        <begin position="710"/>
        <end position="731"/>
    </location>
</feature>
<feature type="repeat" description="ANK" evidence="3">
    <location>
        <begin position="44"/>
        <end position="68"/>
    </location>
</feature>
<dbReference type="Pfam" id="PF00023">
    <property type="entry name" value="Ank"/>
    <property type="match status" value="1"/>
</dbReference>
<gene>
    <name evidence="7" type="ORF">GOP47_0015807</name>
</gene>
<dbReference type="SUPFAM" id="SSF48403">
    <property type="entry name" value="Ankyrin repeat"/>
    <property type="match status" value="2"/>
</dbReference>
<evidence type="ECO:0000256" key="5">
    <source>
        <dbReference type="SAM" id="Phobius"/>
    </source>
</evidence>
<keyword evidence="5" id="KW-0472">Membrane</keyword>
<organism evidence="7 8">
    <name type="scientific">Adiantum capillus-veneris</name>
    <name type="common">Maidenhair fern</name>
    <dbReference type="NCBI Taxonomy" id="13818"/>
    <lineage>
        <taxon>Eukaryota</taxon>
        <taxon>Viridiplantae</taxon>
        <taxon>Streptophyta</taxon>
        <taxon>Embryophyta</taxon>
        <taxon>Tracheophyta</taxon>
        <taxon>Polypodiopsida</taxon>
        <taxon>Polypodiidae</taxon>
        <taxon>Polypodiales</taxon>
        <taxon>Pteridineae</taxon>
        <taxon>Pteridaceae</taxon>
        <taxon>Vittarioideae</taxon>
        <taxon>Adiantum</taxon>
    </lineage>
</organism>
<dbReference type="PROSITE" id="PS50088">
    <property type="entry name" value="ANK_REPEAT"/>
    <property type="match status" value="5"/>
</dbReference>
<dbReference type="InterPro" id="IPR002110">
    <property type="entry name" value="Ankyrin_rpt"/>
</dbReference>
<dbReference type="SMART" id="SM00248">
    <property type="entry name" value="ANK"/>
    <property type="match status" value="11"/>
</dbReference>
<keyword evidence="8" id="KW-1185">Reference proteome</keyword>
<feature type="repeat" description="ANK" evidence="3">
    <location>
        <begin position="187"/>
        <end position="219"/>
    </location>
</feature>
<feature type="domain" description="PGG" evidence="6">
    <location>
        <begin position="614"/>
        <end position="729"/>
    </location>
</feature>
<dbReference type="InterPro" id="IPR026961">
    <property type="entry name" value="PGG_dom"/>
</dbReference>
<sequence length="846" mass="93730">MEATQHELLWVDRLHALVRDKNKPEIEALLKERQPSHIVDRRVNGRTALHVAAQLGLTEIVDLLINEGHADVRARSDPDRDTPLHLAALCGHEAVVEKLLQQGAILDLTVEDWHGDTPLHVAAGVGKHKIIKRMLSVAPNPQDCVFATNAELRTPLHYAAGSGKPKAVSLLLQTKEQQALKESADEFGALPFHFAARSGDVESMEKLLLDNVNVACKNGLTALHYAAWDGRVAAVKKLMDKGATLNEGSDTPLHLAAISPKPERESVVEAIISKFPESWKMANGKGELAIGLAHECDHGDVIRAALRALRKSKSFLTGYDILNPKHKTSGATLLHFVAAHGTKDDIEWLATALEKTKPVSAIHDGSGRSPLHWAAIKGNASFLKAHAVSLNEDLIQKGDGHETPLFLALGADHLNFAEELLKCDKEKLKLDPTAKCLSTGEWMKGVEFWWKSFYETKVKEQVRTQLESEFKRHTTSQNVFRYSGINIGNVGGINNLYEEIPPVYLALHARKLGIAKFFQRLDEDAVNNKGIYTGRTALHWAVLLRRRDIVELLCDKEPSFKDRVRACEEDAQGISPVQYATERNMQDIEAVLFKRNAVKDYIDGLYRDRQIYVDSTNAILVGAALIASVTFAGWLQPPLGVIDHYYNADIPYVPIRQVKGMRIFWVFNSSSFFAAIGTVQAGACGVLPLRHVHIGRAVNYIRRALMVASLLMALSVVCVLGAFGAAGFIVLPPKFKFDLYMMVTVVVGGLINVGLIFWFMQRILLAPRLFKVWRRHLLWGQEATQQSSPPPDLTVPDGEAALPSPQASSPRPSMERAKPSFPWNDGIEKLLIEKHLNPYPTVTSPQ</sequence>
<keyword evidence="1" id="KW-0677">Repeat</keyword>
<feature type="repeat" description="ANK" evidence="3">
    <location>
        <begin position="79"/>
        <end position="111"/>
    </location>
</feature>
<dbReference type="InterPro" id="IPR036770">
    <property type="entry name" value="Ankyrin_rpt-contain_sf"/>
</dbReference>
<evidence type="ECO:0000259" key="6">
    <source>
        <dbReference type="Pfam" id="PF13962"/>
    </source>
</evidence>
<dbReference type="Pfam" id="PF12796">
    <property type="entry name" value="Ank_2"/>
    <property type="match status" value="4"/>
</dbReference>
<reference evidence="7" key="1">
    <citation type="submission" date="2021-01" db="EMBL/GenBank/DDBJ databases">
        <title>Adiantum capillus-veneris genome.</title>
        <authorList>
            <person name="Fang Y."/>
            <person name="Liao Q."/>
        </authorList>
    </citation>
    <scope>NUCLEOTIDE SEQUENCE</scope>
    <source>
        <strain evidence="7">H3</strain>
        <tissue evidence="7">Leaf</tissue>
    </source>
</reference>